<dbReference type="Proteomes" id="UP000294547">
    <property type="component" value="Unassembled WGS sequence"/>
</dbReference>
<evidence type="ECO:0000259" key="2">
    <source>
        <dbReference type="Pfam" id="PF16640"/>
    </source>
</evidence>
<dbReference type="OrthoDB" id="8011421at2"/>
<dbReference type="InterPro" id="IPR013783">
    <property type="entry name" value="Ig-like_fold"/>
</dbReference>
<dbReference type="Pfam" id="PF16640">
    <property type="entry name" value="Big_3_5"/>
    <property type="match status" value="2"/>
</dbReference>
<evidence type="ECO:0000256" key="1">
    <source>
        <dbReference type="SAM" id="SignalP"/>
    </source>
</evidence>
<evidence type="ECO:0000313" key="4">
    <source>
        <dbReference type="Proteomes" id="UP000294547"/>
    </source>
</evidence>
<dbReference type="EMBL" id="SNXY01000007">
    <property type="protein sequence ID" value="TDP85118.1"/>
    <property type="molecule type" value="Genomic_DNA"/>
</dbReference>
<evidence type="ECO:0000313" key="3">
    <source>
        <dbReference type="EMBL" id="TDP85118.1"/>
    </source>
</evidence>
<dbReference type="Gene3D" id="2.60.40.10">
    <property type="entry name" value="Immunoglobulins"/>
    <property type="match status" value="2"/>
</dbReference>
<keyword evidence="4" id="KW-1185">Reference proteome</keyword>
<protein>
    <submittedName>
        <fullName evidence="3">Ig-like domain-containing protein</fullName>
    </submittedName>
</protein>
<comment type="caution">
    <text evidence="3">The sequence shown here is derived from an EMBL/GenBank/DDBJ whole genome shotgun (WGS) entry which is preliminary data.</text>
</comment>
<reference evidence="3 4" key="1">
    <citation type="submission" date="2019-03" db="EMBL/GenBank/DDBJ databases">
        <title>Genomic Encyclopedia of Type Strains, Phase IV (KMG-IV): sequencing the most valuable type-strain genomes for metagenomic binning, comparative biology and taxonomic classification.</title>
        <authorList>
            <person name="Goeker M."/>
        </authorList>
    </citation>
    <scope>NUCLEOTIDE SEQUENCE [LARGE SCALE GENOMIC DNA]</scope>
    <source>
        <strain evidence="3 4">DSM 102969</strain>
    </source>
</reference>
<name>A0A4V3CW67_9HYPH</name>
<feature type="signal peptide" evidence="1">
    <location>
        <begin position="1"/>
        <end position="27"/>
    </location>
</feature>
<accession>A0A4V3CW67</accession>
<proteinExistence type="predicted"/>
<feature type="domain" description="Bacterial Ig-like" evidence="2">
    <location>
        <begin position="140"/>
        <end position="219"/>
    </location>
</feature>
<gene>
    <name evidence="3" type="ORF">EDD54_1964</name>
</gene>
<keyword evidence="1" id="KW-0732">Signal</keyword>
<feature type="domain" description="Bacterial Ig-like" evidence="2">
    <location>
        <begin position="36"/>
        <end position="119"/>
    </location>
</feature>
<dbReference type="InterPro" id="IPR032109">
    <property type="entry name" value="Big_3_5"/>
</dbReference>
<dbReference type="RefSeq" id="WP_126540988.1">
    <property type="nucleotide sequence ID" value="NZ_BSPM01000004.1"/>
</dbReference>
<dbReference type="AlphaFoldDB" id="A0A4V3CW67"/>
<sequence length="605" mass="61548">MFHHLRHLGVHALVGATLAFGAGGAFAGEKTVTSLVVSPNKSVYGQPVTLTATVKAPGDVVAVEGGTVEFKRGDLSLGIAMVSGGLAIIEVAGALPGAKPVVAVYDGTEAFEDSTSRPAGLIVGLAKTSTALTLLGTPRPGATMIAKASVQALAPSKASPVGSVTFRLGARTIGSAVVGLDGTASLPFTVAAAGPYRLLAIFKAASADAGFQASTSRPLIFEASYATGPETVIARGANLKLAAGKIGFANSDVLWTVDDKGASQLFGCEVGDAAPDLSACTPVLLENFGVTGVDDLETSIGGLTLPGVNLGAVVATVPNRKSGRSLYVGLFKSSPLALINKAVFDDLLYSGASVAATIGSEVIVAYVAQDPSLGGSSVYYRRFKAGDLSPVGGPVLVASSDGVIVDTAVGTDMASTTKGFYVGWIDGGIPKVQRYKASGDPVGPTKPISPVVAEDVDNLDISGVVKPMGTVAAWQQAAAKTAAPLDVRMRRYDVAGHGLALTGVATDPKGAQSQPDEDWFRTFGWATVWTTPDASGSGVAAKLFDATGKAIGGEFAVNAGNAGDQDGPEVATTLSLKRPNDFYVFWRSRAPGSSVDTLVGRRFTR</sequence>
<feature type="chain" id="PRO_5021012554" evidence="1">
    <location>
        <begin position="28"/>
        <end position="605"/>
    </location>
</feature>
<organism evidence="3 4">
    <name type="scientific">Oharaeibacter diazotrophicus</name>
    <dbReference type="NCBI Taxonomy" id="1920512"/>
    <lineage>
        <taxon>Bacteria</taxon>
        <taxon>Pseudomonadati</taxon>
        <taxon>Pseudomonadota</taxon>
        <taxon>Alphaproteobacteria</taxon>
        <taxon>Hyphomicrobiales</taxon>
        <taxon>Pleomorphomonadaceae</taxon>
        <taxon>Oharaeibacter</taxon>
    </lineage>
</organism>